<keyword evidence="1" id="KW-1133">Transmembrane helix</keyword>
<dbReference type="Proteomes" id="UP000637423">
    <property type="component" value="Unassembled WGS sequence"/>
</dbReference>
<name>A0A916XAU5_9BURK</name>
<dbReference type="AlphaFoldDB" id="A0A916XAU5"/>
<organism evidence="2 3">
    <name type="scientific">Undibacterium terreum</name>
    <dbReference type="NCBI Taxonomy" id="1224302"/>
    <lineage>
        <taxon>Bacteria</taxon>
        <taxon>Pseudomonadati</taxon>
        <taxon>Pseudomonadota</taxon>
        <taxon>Betaproteobacteria</taxon>
        <taxon>Burkholderiales</taxon>
        <taxon>Oxalobacteraceae</taxon>
        <taxon>Undibacterium</taxon>
    </lineage>
</organism>
<feature type="transmembrane region" description="Helical" evidence="1">
    <location>
        <begin position="140"/>
        <end position="157"/>
    </location>
</feature>
<reference evidence="2" key="1">
    <citation type="journal article" date="2014" name="Int. J. Syst. Evol. Microbiol.">
        <title>Complete genome sequence of Corynebacterium casei LMG S-19264T (=DSM 44701T), isolated from a smear-ripened cheese.</title>
        <authorList>
            <consortium name="US DOE Joint Genome Institute (JGI-PGF)"/>
            <person name="Walter F."/>
            <person name="Albersmeier A."/>
            <person name="Kalinowski J."/>
            <person name="Ruckert C."/>
        </authorList>
    </citation>
    <scope>NUCLEOTIDE SEQUENCE</scope>
    <source>
        <strain evidence="2">CGMCC 1.10998</strain>
    </source>
</reference>
<feature type="transmembrane region" description="Helical" evidence="1">
    <location>
        <begin position="21"/>
        <end position="49"/>
    </location>
</feature>
<keyword evidence="3" id="KW-1185">Reference proteome</keyword>
<reference evidence="2" key="2">
    <citation type="submission" date="2020-09" db="EMBL/GenBank/DDBJ databases">
        <authorList>
            <person name="Sun Q."/>
            <person name="Zhou Y."/>
        </authorList>
    </citation>
    <scope>NUCLEOTIDE SEQUENCE</scope>
    <source>
        <strain evidence="2">CGMCC 1.10998</strain>
    </source>
</reference>
<evidence type="ECO:0000256" key="1">
    <source>
        <dbReference type="SAM" id="Phobius"/>
    </source>
</evidence>
<keyword evidence="1" id="KW-0812">Transmembrane</keyword>
<feature type="transmembrane region" description="Helical" evidence="1">
    <location>
        <begin position="109"/>
        <end position="134"/>
    </location>
</feature>
<proteinExistence type="predicted"/>
<evidence type="ECO:0000313" key="2">
    <source>
        <dbReference type="EMBL" id="GGC59719.1"/>
    </source>
</evidence>
<dbReference type="EMBL" id="BMED01000001">
    <property type="protein sequence ID" value="GGC59719.1"/>
    <property type="molecule type" value="Genomic_DNA"/>
</dbReference>
<comment type="caution">
    <text evidence="2">The sequence shown here is derived from an EMBL/GenBank/DDBJ whole genome shotgun (WGS) entry which is preliminary data.</text>
</comment>
<feature type="transmembrane region" description="Helical" evidence="1">
    <location>
        <begin position="69"/>
        <end position="97"/>
    </location>
</feature>
<keyword evidence="1" id="KW-0472">Membrane</keyword>
<gene>
    <name evidence="2" type="ORF">GCM10011396_03250</name>
</gene>
<accession>A0A916XAU5</accession>
<evidence type="ECO:0000313" key="3">
    <source>
        <dbReference type="Proteomes" id="UP000637423"/>
    </source>
</evidence>
<dbReference type="RefSeq" id="WP_188564247.1">
    <property type="nucleotide sequence ID" value="NZ_BMED01000001.1"/>
</dbReference>
<protein>
    <submittedName>
        <fullName evidence="2">Uncharacterized protein</fullName>
    </submittedName>
</protein>
<sequence length="167" mass="18369">MELRMHSHHYVARTPDWTAAAVSGFVAGAVVMVMELFWSTVIINVSPWAASHLVAAILMGPDVLQSTTFSMGVVIAALAIHYVLGAIFGAILAAIIAPFHLDSSIRMSLLTGAIFGLLLYAFNFYGMVSFYPWFAEMQNGVVMLSHILFGMTAAVMYRQLERYRSDD</sequence>